<dbReference type="AlphaFoldDB" id="A0A1X1RJ16"/>
<feature type="compositionally biased region" description="Basic and acidic residues" evidence="1">
    <location>
        <begin position="126"/>
        <end position="135"/>
    </location>
</feature>
<dbReference type="RefSeq" id="WP_085093230.1">
    <property type="nucleotide sequence ID" value="NZ_AP022603.1"/>
</dbReference>
<name>A0A1X1RJ16_MYCFA</name>
<sequence length="435" mass="45395">MTYPYATQQQGWSSFASELDALALGINPATLLRGQYGGKISEAIDELTVIVGGVERLSDSASELAGVCGVQDSFDRELASCPATKDRVEKAEAEAKQAQVMLRAGQCEPELAELVIARADELAKERQEAIDKHAEQTSTTHFDEPESVGLPDAHYPGGTEGEPGKGEPGKKGGIERKDKRDGGDSADTGEEKTGDNPEPPKSPLEPEKPPPTAPMHPEPGRGKYMTPMPEPVRQLPEIVEPETKLSRGDASLVAPSSTMLGQQTPQATAQQPQFTGVTQPQGRMLGHMNPQNAPNSRKERQEPEGNRPVASDTLAAVAATPVATAPTHATAPSPNVSTPGTHTASASTPASTTPSANTPGGTGPAPVGAAPTIGPGNRTSITGGGMREKPTVPDNLKAVLSEQTVRDLEAALSDKFPDPEPTPPNTDPVPTGALR</sequence>
<comment type="caution">
    <text evidence="2">The sequence shown here is derived from an EMBL/GenBank/DDBJ whole genome shotgun (WGS) entry which is preliminary data.</text>
</comment>
<dbReference type="PRINTS" id="PR01217">
    <property type="entry name" value="PRICHEXTENSN"/>
</dbReference>
<dbReference type="EMBL" id="LQOJ01000019">
    <property type="protein sequence ID" value="ORV07532.1"/>
    <property type="molecule type" value="Genomic_DNA"/>
</dbReference>
<proteinExistence type="predicted"/>
<dbReference type="Proteomes" id="UP000193484">
    <property type="component" value="Unassembled WGS sequence"/>
</dbReference>
<feature type="compositionally biased region" description="Basic and acidic residues" evidence="1">
    <location>
        <begin position="296"/>
        <end position="305"/>
    </location>
</feature>
<feature type="compositionally biased region" description="Low complexity" evidence="1">
    <location>
        <begin position="262"/>
        <end position="273"/>
    </location>
</feature>
<gene>
    <name evidence="2" type="ORF">AWC04_03725</name>
</gene>
<evidence type="ECO:0000313" key="3">
    <source>
        <dbReference type="Proteomes" id="UP000193484"/>
    </source>
</evidence>
<keyword evidence="3" id="KW-1185">Reference proteome</keyword>
<feature type="region of interest" description="Disordered" evidence="1">
    <location>
        <begin position="126"/>
        <end position="435"/>
    </location>
</feature>
<protein>
    <submittedName>
        <fullName evidence="2">Uncharacterized protein</fullName>
    </submittedName>
</protein>
<feature type="compositionally biased region" description="Low complexity" evidence="1">
    <location>
        <begin position="315"/>
        <end position="376"/>
    </location>
</feature>
<dbReference type="STRING" id="1793.AWC04_03725"/>
<feature type="compositionally biased region" description="Pro residues" evidence="1">
    <location>
        <begin position="197"/>
        <end position="217"/>
    </location>
</feature>
<dbReference type="OrthoDB" id="4645212at2"/>
<accession>A0A1X1RJ16</accession>
<evidence type="ECO:0000313" key="2">
    <source>
        <dbReference type="EMBL" id="ORV07532.1"/>
    </source>
</evidence>
<reference evidence="2 3" key="1">
    <citation type="submission" date="2016-01" db="EMBL/GenBank/DDBJ databases">
        <title>The new phylogeny of the genus Mycobacterium.</title>
        <authorList>
            <person name="Tarcisio F."/>
            <person name="Conor M."/>
            <person name="Antonella G."/>
            <person name="Elisabetta G."/>
            <person name="Giulia F.S."/>
            <person name="Sara T."/>
            <person name="Anna F."/>
            <person name="Clotilde B."/>
            <person name="Roberto B."/>
            <person name="Veronica D.S."/>
            <person name="Fabio R."/>
            <person name="Monica P."/>
            <person name="Olivier J."/>
            <person name="Enrico T."/>
            <person name="Nicola S."/>
        </authorList>
    </citation>
    <scope>NUCLEOTIDE SEQUENCE [LARGE SCALE GENOMIC DNA]</scope>
    <source>
        <strain evidence="2 3">DSM 44179</strain>
    </source>
</reference>
<feature type="compositionally biased region" description="Basic and acidic residues" evidence="1">
    <location>
        <begin position="162"/>
        <end position="195"/>
    </location>
</feature>
<evidence type="ECO:0000256" key="1">
    <source>
        <dbReference type="SAM" id="MobiDB-lite"/>
    </source>
</evidence>
<organism evidence="2 3">
    <name type="scientific">Mycolicibacterium fallax</name>
    <name type="common">Mycobacterium fallax</name>
    <dbReference type="NCBI Taxonomy" id="1793"/>
    <lineage>
        <taxon>Bacteria</taxon>
        <taxon>Bacillati</taxon>
        <taxon>Actinomycetota</taxon>
        <taxon>Actinomycetes</taxon>
        <taxon>Mycobacteriales</taxon>
        <taxon>Mycobacteriaceae</taxon>
        <taxon>Mycolicibacterium</taxon>
    </lineage>
</organism>